<dbReference type="PANTHER" id="PTHR21058:SF0">
    <property type="entry name" value="6,7-DIMETHYL-8-RIBITYLLUMAZINE SYNTHASE"/>
    <property type="match status" value="1"/>
</dbReference>
<evidence type="ECO:0000256" key="3">
    <source>
        <dbReference type="ARBA" id="ARBA00012664"/>
    </source>
</evidence>
<evidence type="ECO:0000256" key="5">
    <source>
        <dbReference type="ARBA" id="ARBA00022679"/>
    </source>
</evidence>
<evidence type="ECO:0000256" key="7">
    <source>
        <dbReference type="HAMAP-Rule" id="MF_00178"/>
    </source>
</evidence>
<organism evidence="8 9">
    <name type="scientific">Magnetospirillum sulfuroxidans</name>
    <dbReference type="NCBI Taxonomy" id="611300"/>
    <lineage>
        <taxon>Bacteria</taxon>
        <taxon>Pseudomonadati</taxon>
        <taxon>Pseudomonadota</taxon>
        <taxon>Alphaproteobacteria</taxon>
        <taxon>Rhodospirillales</taxon>
        <taxon>Rhodospirillaceae</taxon>
        <taxon>Magnetospirillum</taxon>
    </lineage>
</organism>
<dbReference type="Gene3D" id="3.40.50.960">
    <property type="entry name" value="Lumazine/riboflavin synthase"/>
    <property type="match status" value="1"/>
</dbReference>
<comment type="function">
    <text evidence="7">Catalyzes the formation of 6,7-dimethyl-8-ribityllumazine by condensation of 5-amino-6-(D-ribitylamino)uracil with 3,4-dihydroxy-2-butanone 4-phosphate. This is the penultimate step in the biosynthesis of riboflavin.</text>
</comment>
<evidence type="ECO:0000256" key="2">
    <source>
        <dbReference type="ARBA" id="ARBA00007424"/>
    </source>
</evidence>
<dbReference type="RefSeq" id="WP_211546079.1">
    <property type="nucleotide sequence ID" value="NZ_JAGTUF010000001.1"/>
</dbReference>
<dbReference type="InterPro" id="IPR034964">
    <property type="entry name" value="LS"/>
</dbReference>
<dbReference type="SUPFAM" id="SSF52121">
    <property type="entry name" value="Lumazine synthase"/>
    <property type="match status" value="1"/>
</dbReference>
<dbReference type="Pfam" id="PF00885">
    <property type="entry name" value="DMRL_synthase"/>
    <property type="match status" value="1"/>
</dbReference>
<comment type="catalytic activity">
    <reaction evidence="6 7">
        <text>(2S)-2-hydroxy-3-oxobutyl phosphate + 5-amino-6-(D-ribitylamino)uracil = 6,7-dimethyl-8-(1-D-ribityl)lumazine + phosphate + 2 H2O + H(+)</text>
        <dbReference type="Rhea" id="RHEA:26152"/>
        <dbReference type="ChEBI" id="CHEBI:15377"/>
        <dbReference type="ChEBI" id="CHEBI:15378"/>
        <dbReference type="ChEBI" id="CHEBI:15934"/>
        <dbReference type="ChEBI" id="CHEBI:43474"/>
        <dbReference type="ChEBI" id="CHEBI:58201"/>
        <dbReference type="ChEBI" id="CHEBI:58830"/>
        <dbReference type="EC" id="2.5.1.78"/>
    </reaction>
</comment>
<feature type="binding site" evidence="7">
    <location>
        <position position="102"/>
    </location>
    <ligand>
        <name>5-amino-6-(D-ribitylamino)uracil</name>
        <dbReference type="ChEBI" id="CHEBI:15934"/>
    </ligand>
</feature>
<dbReference type="InterPro" id="IPR002180">
    <property type="entry name" value="LS/RS"/>
</dbReference>
<gene>
    <name evidence="7" type="primary">ribH</name>
    <name evidence="8" type="ORF">KEC16_02570</name>
</gene>
<dbReference type="PANTHER" id="PTHR21058">
    <property type="entry name" value="6,7-DIMETHYL-8-RIBITYLLUMAZINE SYNTHASE DMRL SYNTHASE LUMAZINE SYNTHASE"/>
    <property type="match status" value="1"/>
</dbReference>
<comment type="similarity">
    <text evidence="2 7">Belongs to the DMRL synthase family.</text>
</comment>
<dbReference type="InterPro" id="IPR036467">
    <property type="entry name" value="LS/RS_sf"/>
</dbReference>
<feature type="binding site" evidence="7">
    <location>
        <begin position="74"/>
        <end position="75"/>
    </location>
    <ligand>
        <name>(2S)-2-hydroxy-3-oxobutyl phosphate</name>
        <dbReference type="ChEBI" id="CHEBI:58830"/>
    </ligand>
</feature>
<evidence type="ECO:0000256" key="1">
    <source>
        <dbReference type="ARBA" id="ARBA00004917"/>
    </source>
</evidence>
<evidence type="ECO:0000313" key="8">
    <source>
        <dbReference type="EMBL" id="MBR9970594.1"/>
    </source>
</evidence>
<dbReference type="HAMAP" id="MF_00178">
    <property type="entry name" value="Lumazine_synth"/>
    <property type="match status" value="1"/>
</dbReference>
<keyword evidence="5 7" id="KW-0808">Transferase</keyword>
<comment type="caution">
    <text evidence="8">The sequence shown here is derived from an EMBL/GenBank/DDBJ whole genome shotgun (WGS) entry which is preliminary data.</text>
</comment>
<feature type="binding site" evidence="7">
    <location>
        <position position="116"/>
    </location>
    <ligand>
        <name>(2S)-2-hydroxy-3-oxobutyl phosphate</name>
        <dbReference type="ChEBI" id="CHEBI:58830"/>
    </ligand>
</feature>
<evidence type="ECO:0000256" key="4">
    <source>
        <dbReference type="ARBA" id="ARBA00022619"/>
    </source>
</evidence>
<accession>A0ABS5I8E3</accession>
<feature type="active site" description="Proton donor" evidence="7">
    <location>
        <position position="77"/>
    </location>
</feature>
<comment type="pathway">
    <text evidence="1 7">Cofactor biosynthesis; riboflavin biosynthesis; riboflavin from 2-hydroxy-3-oxobutyl phosphate and 5-amino-6-(D-ribitylamino)uracil: step 1/2.</text>
</comment>
<protein>
    <recommendedName>
        <fullName evidence="3 7">6,7-dimethyl-8-ribityllumazine synthase</fullName>
        <shortName evidence="7">DMRL synthase</shortName>
        <shortName evidence="7">LS</shortName>
        <shortName evidence="7">Lumazine synthase</shortName>
        <ecNumber evidence="3 7">2.5.1.78</ecNumber>
    </recommendedName>
</protein>
<reference evidence="8 9" key="1">
    <citation type="submission" date="2021-04" db="EMBL/GenBank/DDBJ databases">
        <title>Magnetospirillum sulfuroxidans sp. nov., a facultative chemolithoautotrophic sulfur-oxidizing alphaproteobacterium isolated from freshwater sediment and proposals for Paramagetospirillum gen. nov., and Magnetospirillaceae fam. nov.</title>
        <authorList>
            <person name="Koziaeva V."/>
            <person name="Geelhoed J.S."/>
            <person name="Sorokin D.Y."/>
            <person name="Grouzdev D.S."/>
        </authorList>
    </citation>
    <scope>NUCLEOTIDE SEQUENCE [LARGE SCALE GENOMIC DNA]</scope>
    <source>
        <strain evidence="8 9">J10</strain>
    </source>
</reference>
<name>A0ABS5I8E3_9PROT</name>
<feature type="binding site" evidence="7">
    <location>
        <position position="13"/>
    </location>
    <ligand>
        <name>5-amino-6-(D-ribitylamino)uracil</name>
        <dbReference type="ChEBI" id="CHEBI:15934"/>
    </ligand>
</feature>
<evidence type="ECO:0000256" key="6">
    <source>
        <dbReference type="ARBA" id="ARBA00048785"/>
    </source>
</evidence>
<evidence type="ECO:0000313" key="9">
    <source>
        <dbReference type="Proteomes" id="UP000680714"/>
    </source>
</evidence>
<keyword evidence="4 7" id="KW-0686">Riboflavin biosynthesis</keyword>
<keyword evidence="9" id="KW-1185">Reference proteome</keyword>
<sequence length="145" mass="15540">MTSPHILVIEARFYTHLADMLLAGATQALADGGASFEVVTIPGVLEIPAALEFMVASGKPYDGYVVLGTAIRGESDHYDHVCTECMRGCTELSLRHHLALGNGVLTVHNEAQALKRADPARKNIGGMAAKAALRMLDIKRDLQLS</sequence>
<dbReference type="EC" id="2.5.1.78" evidence="3 7"/>
<dbReference type="Proteomes" id="UP000680714">
    <property type="component" value="Unassembled WGS sequence"/>
</dbReference>
<proteinExistence type="inferred from homology"/>
<feature type="binding site" evidence="7">
    <location>
        <begin position="69"/>
        <end position="71"/>
    </location>
    <ligand>
        <name>5-amino-6-(D-ribitylamino)uracil</name>
        <dbReference type="ChEBI" id="CHEBI:15934"/>
    </ligand>
</feature>
<feature type="binding site" evidence="7">
    <location>
        <begin position="44"/>
        <end position="46"/>
    </location>
    <ligand>
        <name>5-amino-6-(D-ribitylamino)uracil</name>
        <dbReference type="ChEBI" id="CHEBI:15934"/>
    </ligand>
</feature>
<dbReference type="CDD" id="cd09209">
    <property type="entry name" value="Lumazine_synthase-I"/>
    <property type="match status" value="1"/>
</dbReference>
<dbReference type="EMBL" id="JAGTUF010000001">
    <property type="protein sequence ID" value="MBR9970594.1"/>
    <property type="molecule type" value="Genomic_DNA"/>
</dbReference>